<dbReference type="InterPro" id="IPR005627">
    <property type="entry name" value="CutC-like"/>
</dbReference>
<dbReference type="RefSeq" id="WP_152429674.1">
    <property type="nucleotide sequence ID" value="NZ_CBCSDK010000003.1"/>
</dbReference>
<proteinExistence type="inferred from homology"/>
<gene>
    <name evidence="2 3" type="primary">cutC</name>
    <name evidence="3" type="ORF">FIV01_03060</name>
</gene>
<dbReference type="EMBL" id="CP045350">
    <property type="protein sequence ID" value="QFT25420.1"/>
    <property type="molecule type" value="Genomic_DNA"/>
</dbReference>
<organism evidence="3 4">
    <name type="scientific">Vibrio aquimaris</name>
    <dbReference type="NCBI Taxonomy" id="2587862"/>
    <lineage>
        <taxon>Bacteria</taxon>
        <taxon>Pseudomonadati</taxon>
        <taxon>Pseudomonadota</taxon>
        <taxon>Gammaproteobacteria</taxon>
        <taxon>Vibrionales</taxon>
        <taxon>Vibrionaceae</taxon>
        <taxon>Vibrio</taxon>
    </lineage>
</organism>
<evidence type="ECO:0000256" key="1">
    <source>
        <dbReference type="ARBA" id="ARBA00007768"/>
    </source>
</evidence>
<dbReference type="Pfam" id="PF03932">
    <property type="entry name" value="CutC"/>
    <property type="match status" value="1"/>
</dbReference>
<name>A0A5P9CGM3_9VIBR</name>
<comment type="similarity">
    <text evidence="1 2">Belongs to the CutC family.</text>
</comment>
<dbReference type="Gene3D" id="3.20.20.380">
    <property type="entry name" value="Copper homeostasis (CutC) domain"/>
    <property type="match status" value="1"/>
</dbReference>
<dbReference type="GO" id="GO:0005737">
    <property type="term" value="C:cytoplasm"/>
    <property type="evidence" value="ECO:0007669"/>
    <property type="project" value="UniProtKB-SubCell"/>
</dbReference>
<evidence type="ECO:0000313" key="3">
    <source>
        <dbReference type="EMBL" id="QFT25420.1"/>
    </source>
</evidence>
<protein>
    <recommendedName>
        <fullName evidence="2">PF03932 family protein CutC</fullName>
    </recommendedName>
</protein>
<dbReference type="InterPro" id="IPR036822">
    <property type="entry name" value="CutC-like_dom_sf"/>
</dbReference>
<dbReference type="GO" id="GO:0005507">
    <property type="term" value="F:copper ion binding"/>
    <property type="evidence" value="ECO:0007669"/>
    <property type="project" value="TreeGrafter"/>
</dbReference>
<dbReference type="SUPFAM" id="SSF110395">
    <property type="entry name" value="CutC-like"/>
    <property type="match status" value="1"/>
</dbReference>
<dbReference type="OrthoDB" id="9815677at2"/>
<keyword evidence="4" id="KW-1185">Reference proteome</keyword>
<comment type="caution">
    <text evidence="2">Once thought to be involved in copper homeostasis, experiments in E.coli have shown this is not the case.</text>
</comment>
<evidence type="ECO:0000313" key="4">
    <source>
        <dbReference type="Proteomes" id="UP000326936"/>
    </source>
</evidence>
<keyword evidence="2" id="KW-0963">Cytoplasm</keyword>
<dbReference type="Proteomes" id="UP000326936">
    <property type="component" value="Chromosome"/>
</dbReference>
<accession>A0A5P9CGM3</accession>
<dbReference type="HAMAP" id="MF_00795">
    <property type="entry name" value="CutC"/>
    <property type="match status" value="1"/>
</dbReference>
<dbReference type="AlphaFoldDB" id="A0A5P9CGM3"/>
<dbReference type="PANTHER" id="PTHR12598:SF0">
    <property type="entry name" value="COPPER HOMEOSTASIS PROTEIN CUTC HOMOLOG"/>
    <property type="match status" value="1"/>
</dbReference>
<dbReference type="KEGG" id="vaq:FIV01_03060"/>
<reference evidence="3 4" key="1">
    <citation type="submission" date="2019-10" db="EMBL/GenBank/DDBJ databases">
        <title>Complete genome sequence of Vibrio sp. strain THAF100, isolated from non-filtered water from the water column of tank 6 of a marine aquarium containing stony-coral fragments. Water maintained at 26 degree C.</title>
        <authorList>
            <person name="Ruckert C."/>
            <person name="Franco A."/>
            <person name="Kalinowski J."/>
            <person name="Glaeser S."/>
        </authorList>
    </citation>
    <scope>NUCLEOTIDE SEQUENCE [LARGE SCALE GENOMIC DNA]</scope>
    <source>
        <strain evidence="3 4">THAF100</strain>
    </source>
</reference>
<comment type="subcellular location">
    <subcellularLocation>
        <location evidence="2">Cytoplasm</location>
    </subcellularLocation>
</comment>
<sequence length="248" mass="26920">MSYVVEVCIDNLESLHNAIEGGATRIELCSSLALGGLTPSYGMMKQAAKLSNIPVFAMIRPRQGDFLYDQDDIESMLIDIEAAAHAGMNGVVFGVLNSAGHVNMEHSRRLFNKAKHHELEVTFHRAIDQCVDYRQAINDIAELGCERVLTSGLSANVEQGLDTLCDMAKLAKGRLTIIAGSGLNADNVNTIVDKAQITEVHLSGKSTRTSKMQNFSNNARMGQQSLDDFVVPITNSLAIEKVVKALNS</sequence>
<evidence type="ECO:0000256" key="2">
    <source>
        <dbReference type="HAMAP-Rule" id="MF_00795"/>
    </source>
</evidence>
<dbReference type="FunFam" id="3.20.20.380:FF:000001">
    <property type="entry name" value="Copper homeostasis protein CutC"/>
    <property type="match status" value="1"/>
</dbReference>
<dbReference type="PANTHER" id="PTHR12598">
    <property type="entry name" value="COPPER HOMEOSTASIS PROTEIN CUTC"/>
    <property type="match status" value="1"/>
</dbReference>